<dbReference type="InterPro" id="IPR036599">
    <property type="entry name" value="DNA_ligase_N_sf"/>
</dbReference>
<dbReference type="SUPFAM" id="SSF117018">
    <property type="entry name" value="ATP-dependent DNA ligase DNA-binding domain"/>
    <property type="match status" value="1"/>
</dbReference>
<dbReference type="GO" id="GO:0006273">
    <property type="term" value="P:lagging strand elongation"/>
    <property type="evidence" value="ECO:0007669"/>
    <property type="project" value="TreeGrafter"/>
</dbReference>
<dbReference type="GO" id="GO:0006310">
    <property type="term" value="P:DNA recombination"/>
    <property type="evidence" value="ECO:0007669"/>
    <property type="project" value="UniProtKB-KW"/>
</dbReference>
<name>M4BSK1_HYAAE</name>
<evidence type="ECO:0000259" key="6">
    <source>
        <dbReference type="Pfam" id="PF04675"/>
    </source>
</evidence>
<keyword evidence="2" id="KW-0436">Ligase</keyword>
<evidence type="ECO:0000256" key="5">
    <source>
        <dbReference type="ARBA" id="ARBA00023204"/>
    </source>
</evidence>
<comment type="similarity">
    <text evidence="1">Belongs to the ATP-dependent DNA ligase family.</text>
</comment>
<protein>
    <recommendedName>
        <fullName evidence="6">DNA ligase ATP-dependent N-terminal domain-containing protein</fullName>
    </recommendedName>
</protein>
<reference evidence="7" key="2">
    <citation type="submission" date="2015-06" db="UniProtKB">
        <authorList>
            <consortium name="EnsemblProtists"/>
        </authorList>
    </citation>
    <scope>IDENTIFICATION</scope>
    <source>
        <strain evidence="7">Emoy2</strain>
    </source>
</reference>
<dbReference type="HOGENOM" id="CLU_1535410_0_0_1"/>
<evidence type="ECO:0000256" key="4">
    <source>
        <dbReference type="ARBA" id="ARBA00023172"/>
    </source>
</evidence>
<dbReference type="Proteomes" id="UP000011713">
    <property type="component" value="Unassembled WGS sequence"/>
</dbReference>
<dbReference type="GO" id="GO:0003910">
    <property type="term" value="F:DNA ligase (ATP) activity"/>
    <property type="evidence" value="ECO:0007669"/>
    <property type="project" value="InterPro"/>
</dbReference>
<dbReference type="GO" id="GO:0005739">
    <property type="term" value="C:mitochondrion"/>
    <property type="evidence" value="ECO:0007669"/>
    <property type="project" value="TreeGrafter"/>
</dbReference>
<dbReference type="OMA" id="HTANWEQ"/>
<accession>M4BSK1</accession>
<dbReference type="InterPro" id="IPR012308">
    <property type="entry name" value="DNA_ligase_ATP-dep_N"/>
</dbReference>
<evidence type="ECO:0000313" key="8">
    <source>
        <dbReference type="Proteomes" id="UP000011713"/>
    </source>
</evidence>
<dbReference type="GO" id="GO:0003677">
    <property type="term" value="F:DNA binding"/>
    <property type="evidence" value="ECO:0007669"/>
    <property type="project" value="InterPro"/>
</dbReference>
<dbReference type="GO" id="GO:0005634">
    <property type="term" value="C:nucleus"/>
    <property type="evidence" value="ECO:0007669"/>
    <property type="project" value="TreeGrafter"/>
</dbReference>
<proteinExistence type="inferred from homology"/>
<sequence length="175" mass="19478">MQYAYHNVLLNCFANQQNVKNSRVTSTRVLAQGYRQLLALSTSQELASALYLTASQLAPPYEGVELQFGTKSFIKILKQFEVQLEENVDSTQTLEQVLVSFSDYGLAMQSLLDNGRVAFPTIEATEKVLCIQTVHAELMAIAQDEGAGSSARKQQRALKLLQQCSQHTANWEQCS</sequence>
<evidence type="ECO:0000256" key="3">
    <source>
        <dbReference type="ARBA" id="ARBA00022763"/>
    </source>
</evidence>
<evidence type="ECO:0000313" key="7">
    <source>
        <dbReference type="EnsemblProtists" id="HpaP809435"/>
    </source>
</evidence>
<dbReference type="STRING" id="559515.M4BSK1"/>
<dbReference type="eggNOG" id="ENOG502SP3Z">
    <property type="taxonomic scope" value="Eukaryota"/>
</dbReference>
<dbReference type="EnsemblProtists" id="HpaT809435">
    <property type="protein sequence ID" value="HpaP809435"/>
    <property type="gene ID" value="HpaG809435"/>
</dbReference>
<evidence type="ECO:0000256" key="2">
    <source>
        <dbReference type="ARBA" id="ARBA00022598"/>
    </source>
</evidence>
<organism evidence="7 8">
    <name type="scientific">Hyaloperonospora arabidopsidis (strain Emoy2)</name>
    <name type="common">Downy mildew agent</name>
    <name type="synonym">Peronospora arabidopsidis</name>
    <dbReference type="NCBI Taxonomy" id="559515"/>
    <lineage>
        <taxon>Eukaryota</taxon>
        <taxon>Sar</taxon>
        <taxon>Stramenopiles</taxon>
        <taxon>Oomycota</taxon>
        <taxon>Peronosporomycetes</taxon>
        <taxon>Peronosporales</taxon>
        <taxon>Peronosporaceae</taxon>
        <taxon>Hyaloperonospora</taxon>
    </lineage>
</organism>
<evidence type="ECO:0000256" key="1">
    <source>
        <dbReference type="ARBA" id="ARBA00007572"/>
    </source>
</evidence>
<dbReference type="PANTHER" id="PTHR45674">
    <property type="entry name" value="DNA LIGASE 1/3 FAMILY MEMBER"/>
    <property type="match status" value="1"/>
</dbReference>
<dbReference type="GO" id="GO:0006281">
    <property type="term" value="P:DNA repair"/>
    <property type="evidence" value="ECO:0007669"/>
    <property type="project" value="UniProtKB-KW"/>
</dbReference>
<reference evidence="8" key="1">
    <citation type="journal article" date="2010" name="Science">
        <title>Signatures of adaptation to obligate biotrophy in the Hyaloperonospora arabidopsidis genome.</title>
        <authorList>
            <person name="Baxter L."/>
            <person name="Tripathy S."/>
            <person name="Ishaque N."/>
            <person name="Boot N."/>
            <person name="Cabral A."/>
            <person name="Kemen E."/>
            <person name="Thines M."/>
            <person name="Ah-Fong A."/>
            <person name="Anderson R."/>
            <person name="Badejoko W."/>
            <person name="Bittner-Eddy P."/>
            <person name="Boore J.L."/>
            <person name="Chibucos M.C."/>
            <person name="Coates M."/>
            <person name="Dehal P."/>
            <person name="Delehaunty K."/>
            <person name="Dong S."/>
            <person name="Downton P."/>
            <person name="Dumas B."/>
            <person name="Fabro G."/>
            <person name="Fronick C."/>
            <person name="Fuerstenberg S.I."/>
            <person name="Fulton L."/>
            <person name="Gaulin E."/>
            <person name="Govers F."/>
            <person name="Hughes L."/>
            <person name="Humphray S."/>
            <person name="Jiang R.H."/>
            <person name="Judelson H."/>
            <person name="Kamoun S."/>
            <person name="Kyung K."/>
            <person name="Meijer H."/>
            <person name="Minx P."/>
            <person name="Morris P."/>
            <person name="Nelson J."/>
            <person name="Phuntumart V."/>
            <person name="Qutob D."/>
            <person name="Rehmany A."/>
            <person name="Rougon-Cardoso A."/>
            <person name="Ryden P."/>
            <person name="Torto-Alalibo T."/>
            <person name="Studholme D."/>
            <person name="Wang Y."/>
            <person name="Win J."/>
            <person name="Wood J."/>
            <person name="Clifton S.W."/>
            <person name="Rogers J."/>
            <person name="Van den Ackerveken G."/>
            <person name="Jones J.D."/>
            <person name="McDowell J.M."/>
            <person name="Beynon J."/>
            <person name="Tyler B.M."/>
        </authorList>
    </citation>
    <scope>NUCLEOTIDE SEQUENCE [LARGE SCALE GENOMIC DNA]</scope>
    <source>
        <strain evidence="8">Emoy2</strain>
    </source>
</reference>
<dbReference type="Pfam" id="PF04675">
    <property type="entry name" value="DNA_ligase_A_N"/>
    <property type="match status" value="1"/>
</dbReference>
<keyword evidence="5" id="KW-0234">DNA repair</keyword>
<keyword evidence="3" id="KW-0227">DNA damage</keyword>
<keyword evidence="4" id="KW-0233">DNA recombination</keyword>
<dbReference type="PANTHER" id="PTHR45674:SF4">
    <property type="entry name" value="DNA LIGASE 1"/>
    <property type="match status" value="1"/>
</dbReference>
<dbReference type="EMBL" id="JH598725">
    <property type="status" value="NOT_ANNOTATED_CDS"/>
    <property type="molecule type" value="Genomic_DNA"/>
</dbReference>
<keyword evidence="8" id="KW-1185">Reference proteome</keyword>
<dbReference type="InterPro" id="IPR050191">
    <property type="entry name" value="ATP-dep_DNA_ligase"/>
</dbReference>
<dbReference type="InParanoid" id="M4BSK1"/>
<dbReference type="AlphaFoldDB" id="M4BSK1"/>
<dbReference type="VEuPathDB" id="FungiDB:HpaG809435"/>
<dbReference type="Gene3D" id="1.10.3260.10">
    <property type="entry name" value="DNA ligase, ATP-dependent, N-terminal domain"/>
    <property type="match status" value="1"/>
</dbReference>
<feature type="domain" description="DNA ligase ATP-dependent N-terminal" evidence="6">
    <location>
        <begin position="12"/>
        <end position="171"/>
    </location>
</feature>